<comment type="caution">
    <text evidence="1">The sequence shown here is derived from an EMBL/GenBank/DDBJ whole genome shotgun (WGS) entry which is preliminary data.</text>
</comment>
<sequence length="253" mass="29031">MSNRTYNELWSDASERLAAQSDYEKVKESALAPKDRDSALQHLAILYVNYVQILKSVENAYDQVVHPQKRRLLMDLLLAVIGRLLEVKHKLVELQSSDIQHLSDILIDMKLAPEDMTVTIPRFYMEDRARDLEQRRLIMKIKELSTTMVQFPIATFGEPSASPSEPRRRRVEPKNESQACSILLTGKSGNITLCHNTMYIAKLEFMPSYLWPFYLHNPVTKFQLMSFPLVELIGTAAIFNGVERPAGITMVFE</sequence>
<dbReference type="PANTHER" id="PTHR14690">
    <property type="entry name" value="IQ MOTIF CONTAINING WITH AAA DOMAIN 1"/>
    <property type="match status" value="1"/>
</dbReference>
<protein>
    <submittedName>
        <fullName evidence="1">Uncharacterized protein</fullName>
    </submittedName>
</protein>
<name>A0A507DCW8_9FUNG</name>
<organism evidence="1 2">
    <name type="scientific">Synchytrium endobioticum</name>
    <dbReference type="NCBI Taxonomy" id="286115"/>
    <lineage>
        <taxon>Eukaryota</taxon>
        <taxon>Fungi</taxon>
        <taxon>Fungi incertae sedis</taxon>
        <taxon>Chytridiomycota</taxon>
        <taxon>Chytridiomycota incertae sedis</taxon>
        <taxon>Chytridiomycetes</taxon>
        <taxon>Synchytriales</taxon>
        <taxon>Synchytriaceae</taxon>
        <taxon>Synchytrium</taxon>
    </lineage>
</organism>
<dbReference type="VEuPathDB" id="FungiDB:SeMB42_g01557"/>
<dbReference type="AlphaFoldDB" id="A0A507DCW8"/>
<dbReference type="PANTHER" id="PTHR14690:SF0">
    <property type="entry name" value="IQ MOTIF CONTAINING WITH AAA DOMAIN 1"/>
    <property type="match status" value="1"/>
</dbReference>
<evidence type="ECO:0000313" key="1">
    <source>
        <dbReference type="EMBL" id="TPX49444.1"/>
    </source>
</evidence>
<dbReference type="InterPro" id="IPR052267">
    <property type="entry name" value="N-DRC_Component"/>
</dbReference>
<evidence type="ECO:0000313" key="2">
    <source>
        <dbReference type="Proteomes" id="UP000320475"/>
    </source>
</evidence>
<gene>
    <name evidence="1" type="ORF">SeLEV6574_g01445</name>
</gene>
<reference evidence="1 2" key="1">
    <citation type="journal article" date="2019" name="Sci. Rep.">
        <title>Comparative genomics of chytrid fungi reveal insights into the obligate biotrophic and pathogenic lifestyle of Synchytrium endobioticum.</title>
        <authorList>
            <person name="van de Vossenberg B.T.L.H."/>
            <person name="Warris S."/>
            <person name="Nguyen H.D.T."/>
            <person name="van Gent-Pelzer M.P.E."/>
            <person name="Joly D.L."/>
            <person name="van de Geest H.C."/>
            <person name="Bonants P.J.M."/>
            <person name="Smith D.S."/>
            <person name="Levesque C.A."/>
            <person name="van der Lee T.A.J."/>
        </authorList>
    </citation>
    <scope>NUCLEOTIDE SEQUENCE [LARGE SCALE GENOMIC DNA]</scope>
    <source>
        <strain evidence="1 2">LEV6574</strain>
    </source>
</reference>
<proteinExistence type="predicted"/>
<accession>A0A507DCW8</accession>
<dbReference type="OrthoDB" id="2151852at2759"/>
<dbReference type="EMBL" id="QEAM01000033">
    <property type="protein sequence ID" value="TPX49444.1"/>
    <property type="molecule type" value="Genomic_DNA"/>
</dbReference>
<dbReference type="Proteomes" id="UP000320475">
    <property type="component" value="Unassembled WGS sequence"/>
</dbReference>